<dbReference type="SUPFAM" id="SSF48008">
    <property type="entry name" value="GntR ligand-binding domain-like"/>
    <property type="match status" value="1"/>
</dbReference>
<proteinExistence type="predicted"/>
<dbReference type="GO" id="GO:0003700">
    <property type="term" value="F:DNA-binding transcription factor activity"/>
    <property type="evidence" value="ECO:0007669"/>
    <property type="project" value="InterPro"/>
</dbReference>
<dbReference type="Pfam" id="PF07729">
    <property type="entry name" value="FCD"/>
    <property type="match status" value="1"/>
</dbReference>
<evidence type="ECO:0000313" key="6">
    <source>
        <dbReference type="Proteomes" id="UP000761264"/>
    </source>
</evidence>
<dbReference type="PROSITE" id="PS50949">
    <property type="entry name" value="HTH_GNTR"/>
    <property type="match status" value="1"/>
</dbReference>
<dbReference type="Pfam" id="PF00392">
    <property type="entry name" value="GntR"/>
    <property type="match status" value="2"/>
</dbReference>
<dbReference type="AlphaFoldDB" id="A0A967CB19"/>
<reference evidence="5" key="1">
    <citation type="submission" date="2020-03" db="EMBL/GenBank/DDBJ databases">
        <title>Genome of Pelagibius litoralis DSM 21314T.</title>
        <authorList>
            <person name="Wang G."/>
        </authorList>
    </citation>
    <scope>NUCLEOTIDE SEQUENCE</scope>
    <source>
        <strain evidence="5">DSM 21314</strain>
    </source>
</reference>
<gene>
    <name evidence="5" type="ORF">HBA54_05565</name>
</gene>
<dbReference type="Gene3D" id="1.20.120.530">
    <property type="entry name" value="GntR ligand-binding domain-like"/>
    <property type="match status" value="1"/>
</dbReference>
<dbReference type="SUPFAM" id="SSF46785">
    <property type="entry name" value="Winged helix' DNA-binding domain"/>
    <property type="match status" value="2"/>
</dbReference>
<dbReference type="SMART" id="SM00345">
    <property type="entry name" value="HTH_GNTR"/>
    <property type="match status" value="2"/>
</dbReference>
<sequence length="300" mass="33763">MAQGGKQIELAGRILDWLRKERLPAGARLAEARLADVLGVSRSPVRAALATLAEAGVVAYQPKRGYELCDASLETALPVTDDERIYRTMASEHFAKLIGEQISVSGLVRRYGVGRAVINRVLARMSEEGLIERAPGRGWVFRPALIDEDAYDESYRFRELVEPAAILEPGFRIDRGRFAELRRAHAAILDEGVDSLPMGRLFEADAQFHEAIAACCANRFLAQTIRQQTRLRRLSEYENYSERARLAESLGEHLEILDAIEAGEMLRAAELMRRHVAVSQAVKPDFNKVRFLAHRRLTRR</sequence>
<keyword evidence="2" id="KW-0238">DNA-binding</keyword>
<keyword evidence="1" id="KW-0805">Transcription regulation</keyword>
<evidence type="ECO:0000256" key="2">
    <source>
        <dbReference type="ARBA" id="ARBA00023125"/>
    </source>
</evidence>
<dbReference type="InterPro" id="IPR000524">
    <property type="entry name" value="Tscrpt_reg_HTH_GntR"/>
</dbReference>
<dbReference type="SMART" id="SM00895">
    <property type="entry name" value="FCD"/>
    <property type="match status" value="1"/>
</dbReference>
<keyword evidence="3" id="KW-0804">Transcription</keyword>
<dbReference type="InterPro" id="IPR011711">
    <property type="entry name" value="GntR_C"/>
</dbReference>
<dbReference type="GO" id="GO:0003677">
    <property type="term" value="F:DNA binding"/>
    <property type="evidence" value="ECO:0007669"/>
    <property type="project" value="UniProtKB-KW"/>
</dbReference>
<dbReference type="EMBL" id="JAAQPH010000003">
    <property type="protein sequence ID" value="NIA68053.1"/>
    <property type="molecule type" value="Genomic_DNA"/>
</dbReference>
<dbReference type="Gene3D" id="1.10.10.10">
    <property type="entry name" value="Winged helix-like DNA-binding domain superfamily/Winged helix DNA-binding domain"/>
    <property type="match status" value="2"/>
</dbReference>
<comment type="caution">
    <text evidence="5">The sequence shown here is derived from an EMBL/GenBank/DDBJ whole genome shotgun (WGS) entry which is preliminary data.</text>
</comment>
<feature type="domain" description="HTH gntR-type" evidence="4">
    <location>
        <begin position="4"/>
        <end position="71"/>
    </location>
</feature>
<dbReference type="RefSeq" id="WP_167222214.1">
    <property type="nucleotide sequence ID" value="NZ_JAAQPH010000003.1"/>
</dbReference>
<evidence type="ECO:0000256" key="1">
    <source>
        <dbReference type="ARBA" id="ARBA00023015"/>
    </source>
</evidence>
<dbReference type="InterPro" id="IPR036388">
    <property type="entry name" value="WH-like_DNA-bd_sf"/>
</dbReference>
<evidence type="ECO:0000313" key="5">
    <source>
        <dbReference type="EMBL" id="NIA68053.1"/>
    </source>
</evidence>
<dbReference type="Proteomes" id="UP000761264">
    <property type="component" value="Unassembled WGS sequence"/>
</dbReference>
<dbReference type="InterPro" id="IPR008920">
    <property type="entry name" value="TF_FadR/GntR_C"/>
</dbReference>
<organism evidence="5 6">
    <name type="scientific">Pelagibius litoralis</name>
    <dbReference type="NCBI Taxonomy" id="374515"/>
    <lineage>
        <taxon>Bacteria</taxon>
        <taxon>Pseudomonadati</taxon>
        <taxon>Pseudomonadota</taxon>
        <taxon>Alphaproteobacteria</taxon>
        <taxon>Rhodospirillales</taxon>
        <taxon>Rhodovibrionaceae</taxon>
        <taxon>Pelagibius</taxon>
    </lineage>
</organism>
<keyword evidence="6" id="KW-1185">Reference proteome</keyword>
<evidence type="ECO:0000259" key="4">
    <source>
        <dbReference type="PROSITE" id="PS50949"/>
    </source>
</evidence>
<dbReference type="PANTHER" id="PTHR43537">
    <property type="entry name" value="TRANSCRIPTIONAL REGULATOR, GNTR FAMILY"/>
    <property type="match status" value="1"/>
</dbReference>
<protein>
    <submittedName>
        <fullName evidence="5">GntR family transcriptional regulator</fullName>
    </submittedName>
</protein>
<name>A0A967CB19_9PROT</name>
<evidence type="ECO:0000256" key="3">
    <source>
        <dbReference type="ARBA" id="ARBA00023163"/>
    </source>
</evidence>
<accession>A0A967CB19</accession>
<dbReference type="PANTHER" id="PTHR43537:SF5">
    <property type="entry name" value="UXU OPERON TRANSCRIPTIONAL REGULATOR"/>
    <property type="match status" value="1"/>
</dbReference>
<dbReference type="InterPro" id="IPR036390">
    <property type="entry name" value="WH_DNA-bd_sf"/>
</dbReference>